<feature type="transmembrane region" description="Helical" evidence="1">
    <location>
        <begin position="106"/>
        <end position="127"/>
    </location>
</feature>
<evidence type="ECO:0000313" key="2">
    <source>
        <dbReference type="EMBL" id="MPM39789.1"/>
    </source>
</evidence>
<protein>
    <submittedName>
        <fullName evidence="2">Uncharacterized protein</fullName>
    </submittedName>
</protein>
<dbReference type="AlphaFoldDB" id="A0A644ZG72"/>
<gene>
    <name evidence="2" type="ORF">SDC9_86424</name>
</gene>
<reference evidence="2" key="1">
    <citation type="submission" date="2019-08" db="EMBL/GenBank/DDBJ databases">
        <authorList>
            <person name="Kucharzyk K."/>
            <person name="Murdoch R.W."/>
            <person name="Higgins S."/>
            <person name="Loffler F."/>
        </authorList>
    </citation>
    <scope>NUCLEOTIDE SEQUENCE</scope>
</reference>
<organism evidence="2">
    <name type="scientific">bioreactor metagenome</name>
    <dbReference type="NCBI Taxonomy" id="1076179"/>
    <lineage>
        <taxon>unclassified sequences</taxon>
        <taxon>metagenomes</taxon>
        <taxon>ecological metagenomes</taxon>
    </lineage>
</organism>
<proteinExistence type="predicted"/>
<dbReference type="EMBL" id="VSSQ01008769">
    <property type="protein sequence ID" value="MPM39789.1"/>
    <property type="molecule type" value="Genomic_DNA"/>
</dbReference>
<accession>A0A644ZG72</accession>
<keyword evidence="1" id="KW-1133">Transmembrane helix</keyword>
<comment type="caution">
    <text evidence="2">The sequence shown here is derived from an EMBL/GenBank/DDBJ whole genome shotgun (WGS) entry which is preliminary data.</text>
</comment>
<evidence type="ECO:0000256" key="1">
    <source>
        <dbReference type="SAM" id="Phobius"/>
    </source>
</evidence>
<keyword evidence="1" id="KW-0472">Membrane</keyword>
<sequence length="148" mass="16079">MSPGLIPCFFPRLTWNLTVSSRFLAPLDIFFLSGIISFKSLSSEVSNLTSFFIIAAIRVSASYPCSRSLPASVLFSPISPFSIISTTPLMNLSCLTSLTLSTVGIVLLRIGFLVYFSIFSIFLISFAEASVKDEPSLPALPVLPIRCT</sequence>
<name>A0A644ZG72_9ZZZZ</name>
<keyword evidence="1" id="KW-0812">Transmembrane</keyword>